<dbReference type="SUPFAM" id="SSF46955">
    <property type="entry name" value="Putative DNA-binding domain"/>
    <property type="match status" value="1"/>
</dbReference>
<dbReference type="Pfam" id="PF13411">
    <property type="entry name" value="MerR_1"/>
    <property type="match status" value="1"/>
</dbReference>
<dbReference type="PANTHER" id="PTHR30204:SF93">
    <property type="entry name" value="HTH MERR-TYPE DOMAIN-CONTAINING PROTEIN"/>
    <property type="match status" value="1"/>
</dbReference>
<dbReference type="AlphaFoldDB" id="A0A939IUL1"/>
<dbReference type="GO" id="GO:0003700">
    <property type="term" value="F:DNA-binding transcription factor activity"/>
    <property type="evidence" value="ECO:0007669"/>
    <property type="project" value="InterPro"/>
</dbReference>
<keyword evidence="4" id="KW-1185">Reference proteome</keyword>
<accession>A0A939IUL1</accession>
<dbReference type="InterPro" id="IPR047057">
    <property type="entry name" value="MerR_fam"/>
</dbReference>
<keyword evidence="1 3" id="KW-0238">DNA-binding</keyword>
<evidence type="ECO:0000259" key="2">
    <source>
        <dbReference type="PROSITE" id="PS50937"/>
    </source>
</evidence>
<evidence type="ECO:0000313" key="3">
    <source>
        <dbReference type="EMBL" id="MBN9645049.1"/>
    </source>
</evidence>
<dbReference type="PRINTS" id="PR00040">
    <property type="entry name" value="HTHMERR"/>
</dbReference>
<sequence length="263" mass="29905">MSNFQIGELAAFAGVTARTIRHYHDIGLLPEPERSPTGVRRYRAGDAVRLTRIRRLVDSGFTLSEIVQLYPAEAEEISEADFTRAKTLVTHRLRNERLAIAQHEANLASLTRPADIDLPETIAGLLETWKRCGMRDTVCEITRTTWSIAYAIAPQECMDLLTVLIREDDEQGQYRYLIAEASHLWDAPPGDARLDDIAEKLATAQMDILRRYGVHLIDDGFRFSPGLEHAAESLYSPGWRYLAEKIERHHHRLTDENKKGQQS</sequence>
<proteinExistence type="predicted"/>
<dbReference type="PANTHER" id="PTHR30204">
    <property type="entry name" value="REDOX-CYCLING DRUG-SENSING TRANSCRIPTIONAL ACTIVATOR SOXR"/>
    <property type="match status" value="1"/>
</dbReference>
<protein>
    <submittedName>
        <fullName evidence="3">MerR family DNA-binding transcriptional regulator</fullName>
    </submittedName>
</protein>
<dbReference type="SMART" id="SM00422">
    <property type="entry name" value="HTH_MERR"/>
    <property type="match status" value="1"/>
</dbReference>
<dbReference type="Gene3D" id="1.10.1660.10">
    <property type="match status" value="1"/>
</dbReference>
<dbReference type="InterPro" id="IPR000551">
    <property type="entry name" value="MerR-type_HTH_dom"/>
</dbReference>
<dbReference type="RefSeq" id="WP_207279535.1">
    <property type="nucleotide sequence ID" value="NZ_JAFLEQ010000017.1"/>
</dbReference>
<dbReference type="GO" id="GO:0003677">
    <property type="term" value="F:DNA binding"/>
    <property type="evidence" value="ECO:0007669"/>
    <property type="project" value="UniProtKB-KW"/>
</dbReference>
<dbReference type="InterPro" id="IPR009061">
    <property type="entry name" value="DNA-bd_dom_put_sf"/>
</dbReference>
<dbReference type="EMBL" id="JAFLEQ010000017">
    <property type="protein sequence ID" value="MBN9645049.1"/>
    <property type="molecule type" value="Genomic_DNA"/>
</dbReference>
<organism evidence="3 4">
    <name type="scientific">Corynebacterium mendelii</name>
    <dbReference type="NCBI Taxonomy" id="2765362"/>
    <lineage>
        <taxon>Bacteria</taxon>
        <taxon>Bacillati</taxon>
        <taxon>Actinomycetota</taxon>
        <taxon>Actinomycetes</taxon>
        <taxon>Mycobacteriales</taxon>
        <taxon>Corynebacteriaceae</taxon>
        <taxon>Corynebacterium</taxon>
    </lineage>
</organism>
<name>A0A939IUL1_9CORY</name>
<comment type="caution">
    <text evidence="3">The sequence shown here is derived from an EMBL/GenBank/DDBJ whole genome shotgun (WGS) entry which is preliminary data.</text>
</comment>
<evidence type="ECO:0000256" key="1">
    <source>
        <dbReference type="ARBA" id="ARBA00023125"/>
    </source>
</evidence>
<feature type="domain" description="HTH merR-type" evidence="2">
    <location>
        <begin position="3"/>
        <end position="72"/>
    </location>
</feature>
<dbReference type="PROSITE" id="PS50937">
    <property type="entry name" value="HTH_MERR_2"/>
    <property type="match status" value="1"/>
</dbReference>
<gene>
    <name evidence="3" type="ORF">JZY06_10585</name>
</gene>
<reference evidence="3" key="1">
    <citation type="submission" date="2021-03" db="EMBL/GenBank/DDBJ databases">
        <authorList>
            <person name="Sun Q."/>
        </authorList>
    </citation>
    <scope>NUCLEOTIDE SEQUENCE</scope>
    <source>
        <strain evidence="3">CCM 8862</strain>
    </source>
</reference>
<dbReference type="Proteomes" id="UP000664332">
    <property type="component" value="Unassembled WGS sequence"/>
</dbReference>
<evidence type="ECO:0000313" key="4">
    <source>
        <dbReference type="Proteomes" id="UP000664332"/>
    </source>
</evidence>